<evidence type="ECO:0000313" key="1">
    <source>
        <dbReference type="EMBL" id="CRY96445.1"/>
    </source>
</evidence>
<dbReference type="AlphaFoldDB" id="A0A0H5Q4S6"/>
<protein>
    <submittedName>
        <fullName evidence="1">Uncharacterized protein</fullName>
    </submittedName>
</protein>
<name>A0A0H5Q4S6_9ZZZZ</name>
<reference evidence="1" key="1">
    <citation type="submission" date="2015-06" db="EMBL/GenBank/DDBJ databases">
        <authorList>
            <person name="Joergensen T."/>
        </authorList>
    </citation>
    <scope>NUCLEOTIDE SEQUENCE</scope>
    <source>
        <strain evidence="1">RGFK1092</strain>
    </source>
</reference>
<organism evidence="1">
    <name type="scientific">uncultured prokaryote</name>
    <dbReference type="NCBI Taxonomy" id="198431"/>
    <lineage>
        <taxon>unclassified sequences</taxon>
        <taxon>environmental samples</taxon>
    </lineage>
</organism>
<sequence>MVNEEPMASVAIRNAGVVQGARALGIVALWAIAIAKNDGHPLGENLTLSLRSYSDYWRQSDRTSWRDLKVFRAAFPDEADPQRLALRLVRDKVVTASDDPTAATAAVSAAVAV</sequence>
<proteinExistence type="predicted"/>
<dbReference type="EMBL" id="LN853673">
    <property type="protein sequence ID" value="CRY96445.1"/>
    <property type="molecule type" value="Genomic_DNA"/>
</dbReference>
<reference evidence="1" key="2">
    <citation type="submission" date="2015-07" db="EMBL/GenBank/DDBJ databases">
        <title>Plasmids, circular viruses and viroids from rat gut.</title>
        <authorList>
            <person name="Jorgensen T.J."/>
            <person name="Hansen M.A."/>
            <person name="Xu Z."/>
            <person name="Tabak M.A."/>
            <person name="Sorensen S.J."/>
            <person name="Hansen L.H."/>
        </authorList>
    </citation>
    <scope>NUCLEOTIDE SEQUENCE</scope>
    <source>
        <strain evidence="1">RGFK1092</strain>
    </source>
</reference>
<accession>A0A0H5Q4S6</accession>